<comment type="caution">
    <text evidence="1">The sequence shown here is derived from an EMBL/GenBank/DDBJ whole genome shotgun (WGS) entry which is preliminary data.</text>
</comment>
<dbReference type="Proteomes" id="UP001279734">
    <property type="component" value="Unassembled WGS sequence"/>
</dbReference>
<evidence type="ECO:0000313" key="1">
    <source>
        <dbReference type="EMBL" id="GMH00964.1"/>
    </source>
</evidence>
<reference evidence="1" key="1">
    <citation type="submission" date="2023-05" db="EMBL/GenBank/DDBJ databases">
        <title>Nepenthes gracilis genome sequencing.</title>
        <authorList>
            <person name="Fukushima K."/>
        </authorList>
    </citation>
    <scope>NUCLEOTIDE SEQUENCE</scope>
    <source>
        <strain evidence="1">SING2019-196</strain>
    </source>
</reference>
<keyword evidence="2" id="KW-1185">Reference proteome</keyword>
<dbReference type="EMBL" id="BSYO01000002">
    <property type="protein sequence ID" value="GMH00964.1"/>
    <property type="molecule type" value="Genomic_DNA"/>
</dbReference>
<name>A0AAD3RY20_NEPGR</name>
<evidence type="ECO:0000313" key="2">
    <source>
        <dbReference type="Proteomes" id="UP001279734"/>
    </source>
</evidence>
<gene>
    <name evidence="1" type="ORF">Nepgr_002803</name>
</gene>
<proteinExistence type="predicted"/>
<organism evidence="1 2">
    <name type="scientific">Nepenthes gracilis</name>
    <name type="common">Slender pitcher plant</name>
    <dbReference type="NCBI Taxonomy" id="150966"/>
    <lineage>
        <taxon>Eukaryota</taxon>
        <taxon>Viridiplantae</taxon>
        <taxon>Streptophyta</taxon>
        <taxon>Embryophyta</taxon>
        <taxon>Tracheophyta</taxon>
        <taxon>Spermatophyta</taxon>
        <taxon>Magnoliopsida</taxon>
        <taxon>eudicotyledons</taxon>
        <taxon>Gunneridae</taxon>
        <taxon>Pentapetalae</taxon>
        <taxon>Caryophyllales</taxon>
        <taxon>Nepenthaceae</taxon>
        <taxon>Nepenthes</taxon>
    </lineage>
</organism>
<sequence length="133" mass="14185">MLRSFFSWESRFQTAMWSVDECSFPILGFAENLVVHFVSHWTGWRGPGGVNLVAPVKIHPGCVMAVGGVVVPILLLAVDGAFTQLIALAMCVVYDEAIAAILSPASQFADAAVSLVDSLGVGLLPFVGIRHTQ</sequence>
<protein>
    <submittedName>
        <fullName evidence="1">Uncharacterized protein</fullName>
    </submittedName>
</protein>
<accession>A0AAD3RY20</accession>
<dbReference type="AlphaFoldDB" id="A0AAD3RY20"/>